<gene>
    <name evidence="5" type="primary">xseA</name>
    <name evidence="10" type="ORF">EDD31_0551</name>
</gene>
<organism evidence="10 11">
    <name type="scientific">Bogoriella caseilytica</name>
    <dbReference type="NCBI Taxonomy" id="56055"/>
    <lineage>
        <taxon>Bacteria</taxon>
        <taxon>Bacillati</taxon>
        <taxon>Actinomycetota</taxon>
        <taxon>Actinomycetes</taxon>
        <taxon>Micrococcales</taxon>
        <taxon>Bogoriellaceae</taxon>
        <taxon>Bogoriella</taxon>
    </lineage>
</organism>
<evidence type="ECO:0000256" key="5">
    <source>
        <dbReference type="HAMAP-Rule" id="MF_00378"/>
    </source>
</evidence>
<reference evidence="10 11" key="1">
    <citation type="submission" date="2018-11" db="EMBL/GenBank/DDBJ databases">
        <title>Sequencing the genomes of 1000 actinobacteria strains.</title>
        <authorList>
            <person name="Klenk H.-P."/>
        </authorList>
    </citation>
    <scope>NUCLEOTIDE SEQUENCE [LARGE SCALE GENOMIC DNA]</scope>
    <source>
        <strain evidence="10 11">DSM 11294</strain>
    </source>
</reference>
<keyword evidence="3 5" id="KW-0378">Hydrolase</keyword>
<keyword evidence="4 5" id="KW-0269">Exonuclease</keyword>
<keyword evidence="11" id="KW-1185">Reference proteome</keyword>
<comment type="function">
    <text evidence="5">Bidirectionally degrades single-stranded DNA into large acid-insoluble oligonucleotides, which are then degraded further into small acid-soluble oligonucleotides.</text>
</comment>
<evidence type="ECO:0000256" key="4">
    <source>
        <dbReference type="ARBA" id="ARBA00022839"/>
    </source>
</evidence>
<dbReference type="GO" id="GO:0005737">
    <property type="term" value="C:cytoplasm"/>
    <property type="evidence" value="ECO:0007669"/>
    <property type="project" value="UniProtKB-SubCell"/>
</dbReference>
<evidence type="ECO:0000256" key="1">
    <source>
        <dbReference type="ARBA" id="ARBA00022490"/>
    </source>
</evidence>
<dbReference type="EMBL" id="RKHK01000001">
    <property type="protein sequence ID" value="ROR72203.1"/>
    <property type="molecule type" value="Genomic_DNA"/>
</dbReference>
<feature type="domain" description="OB-fold nucleic acid binding" evidence="9">
    <location>
        <begin position="35"/>
        <end position="129"/>
    </location>
</feature>
<evidence type="ECO:0000256" key="7">
    <source>
        <dbReference type="SAM" id="MobiDB-lite"/>
    </source>
</evidence>
<dbReference type="Proteomes" id="UP000280668">
    <property type="component" value="Unassembled WGS sequence"/>
</dbReference>
<dbReference type="Pfam" id="PF13742">
    <property type="entry name" value="tRNA_anti_2"/>
    <property type="match status" value="1"/>
</dbReference>
<dbReference type="EC" id="3.1.11.6" evidence="5"/>
<dbReference type="GO" id="GO:0003676">
    <property type="term" value="F:nucleic acid binding"/>
    <property type="evidence" value="ECO:0007669"/>
    <property type="project" value="InterPro"/>
</dbReference>
<dbReference type="RefSeq" id="WP_123302803.1">
    <property type="nucleotide sequence ID" value="NZ_RKHK01000001.1"/>
</dbReference>
<dbReference type="HAMAP" id="MF_00378">
    <property type="entry name" value="Exonuc_7_L"/>
    <property type="match status" value="1"/>
</dbReference>
<dbReference type="CDD" id="cd04489">
    <property type="entry name" value="ExoVII_LU_OBF"/>
    <property type="match status" value="1"/>
</dbReference>
<evidence type="ECO:0000256" key="3">
    <source>
        <dbReference type="ARBA" id="ARBA00022801"/>
    </source>
</evidence>
<protein>
    <recommendedName>
        <fullName evidence="5">Exodeoxyribonuclease 7 large subunit</fullName>
        <ecNumber evidence="5">3.1.11.6</ecNumber>
    </recommendedName>
    <alternativeName>
        <fullName evidence="5">Exodeoxyribonuclease VII large subunit</fullName>
        <shortName evidence="5">Exonuclease VII large subunit</shortName>
    </alternativeName>
</protein>
<dbReference type="GO" id="GO:0008855">
    <property type="term" value="F:exodeoxyribonuclease VII activity"/>
    <property type="evidence" value="ECO:0007669"/>
    <property type="project" value="UniProtKB-UniRule"/>
</dbReference>
<comment type="similarity">
    <text evidence="5 6">Belongs to the XseA family.</text>
</comment>
<dbReference type="PANTHER" id="PTHR30008:SF0">
    <property type="entry name" value="EXODEOXYRIBONUCLEASE 7 LARGE SUBUNIT"/>
    <property type="match status" value="1"/>
</dbReference>
<dbReference type="InterPro" id="IPR025824">
    <property type="entry name" value="OB-fold_nuc-bd_dom"/>
</dbReference>
<dbReference type="GO" id="GO:0009318">
    <property type="term" value="C:exodeoxyribonuclease VII complex"/>
    <property type="evidence" value="ECO:0007669"/>
    <property type="project" value="UniProtKB-UniRule"/>
</dbReference>
<feature type="region of interest" description="Disordered" evidence="7">
    <location>
        <begin position="1"/>
        <end position="33"/>
    </location>
</feature>
<dbReference type="AlphaFoldDB" id="A0A3N2BAA3"/>
<sequence length="437" mass="47503">MSAQPPGQAPRTAPATTGAQLPTLARETTAENPWPVRELSPKIQGYIAKMDPVWVEGQVIQFKEVARIGLAFLTLRDVEAEMSLPVTVRTTYLRSAGLEPKPGDRVVLHAKPGFWPKSGSFQLDAREIRAVGIGELLARIEHLKGILRSEGLFDEQRKKPLPFVPQLVGLVTGQGGDAEHDVVNNARRRWPGVRFAIRHAAVQGAGAAAAVTAALQELDADPEVDVIVIARGGGNVEHLLPFSDERLLRAVAAAPTPVVSAIGHEQDRPLLDEVADFRASTPTDAGKRIVPDLAEETRGLTQARGRIRQAVEARLRAESERLAALRSRPAMADPQVLLDRHREQISAAQVSARRCMAWALQRADGELEGHRGRLRALSPAATLERGYAVLRTHEGTVVRSPGDVEPGDQLEALLAHGRIAVEVGMHEDDEWLEEQAP</sequence>
<evidence type="ECO:0000259" key="9">
    <source>
        <dbReference type="Pfam" id="PF13742"/>
    </source>
</evidence>
<dbReference type="NCBIfam" id="TIGR00237">
    <property type="entry name" value="xseA"/>
    <property type="match status" value="1"/>
</dbReference>
<evidence type="ECO:0000259" key="8">
    <source>
        <dbReference type="Pfam" id="PF02601"/>
    </source>
</evidence>
<comment type="catalytic activity">
    <reaction evidence="5 6">
        <text>Exonucleolytic cleavage in either 5'- to 3'- or 3'- to 5'-direction to yield nucleoside 5'-phosphates.</text>
        <dbReference type="EC" id="3.1.11.6"/>
    </reaction>
</comment>
<feature type="domain" description="Exonuclease VII large subunit C-terminal" evidence="8">
    <location>
        <begin position="152"/>
        <end position="354"/>
    </location>
</feature>
<dbReference type="InterPro" id="IPR003753">
    <property type="entry name" value="Exonuc_VII_L"/>
</dbReference>
<keyword evidence="1 5" id="KW-0963">Cytoplasm</keyword>
<dbReference type="GO" id="GO:0006308">
    <property type="term" value="P:DNA catabolic process"/>
    <property type="evidence" value="ECO:0007669"/>
    <property type="project" value="UniProtKB-UniRule"/>
</dbReference>
<evidence type="ECO:0000256" key="2">
    <source>
        <dbReference type="ARBA" id="ARBA00022722"/>
    </source>
</evidence>
<dbReference type="OrthoDB" id="9802795at2"/>
<evidence type="ECO:0000256" key="6">
    <source>
        <dbReference type="RuleBase" id="RU004355"/>
    </source>
</evidence>
<comment type="subunit">
    <text evidence="5">Heterooligomer composed of large and small subunits.</text>
</comment>
<dbReference type="Pfam" id="PF02601">
    <property type="entry name" value="Exonuc_VII_L"/>
    <property type="match status" value="1"/>
</dbReference>
<accession>A0A3N2BAA3</accession>
<dbReference type="PANTHER" id="PTHR30008">
    <property type="entry name" value="EXODEOXYRIBONUCLEASE 7 LARGE SUBUNIT"/>
    <property type="match status" value="1"/>
</dbReference>
<keyword evidence="2 5" id="KW-0540">Nuclease</keyword>
<comment type="subcellular location">
    <subcellularLocation>
        <location evidence="5 6">Cytoplasm</location>
    </subcellularLocation>
</comment>
<name>A0A3N2BAA3_9MICO</name>
<evidence type="ECO:0000313" key="11">
    <source>
        <dbReference type="Proteomes" id="UP000280668"/>
    </source>
</evidence>
<proteinExistence type="inferred from homology"/>
<dbReference type="InterPro" id="IPR020579">
    <property type="entry name" value="Exonuc_VII_lsu_C"/>
</dbReference>
<comment type="caution">
    <text evidence="10">The sequence shown here is derived from an EMBL/GenBank/DDBJ whole genome shotgun (WGS) entry which is preliminary data.</text>
</comment>
<evidence type="ECO:0000313" key="10">
    <source>
        <dbReference type="EMBL" id="ROR72203.1"/>
    </source>
</evidence>